<gene>
    <name evidence="1" type="ORF">GCM10011509_10820</name>
</gene>
<keyword evidence="2" id="KW-1185">Reference proteome</keyword>
<evidence type="ECO:0008006" key="3">
    <source>
        <dbReference type="Google" id="ProtNLM"/>
    </source>
</evidence>
<comment type="caution">
    <text evidence="1">The sequence shown here is derived from an EMBL/GenBank/DDBJ whole genome shotgun (WGS) entry which is preliminary data.</text>
</comment>
<accession>A0ABQ2F642</accession>
<dbReference type="Proteomes" id="UP000662111">
    <property type="component" value="Unassembled WGS sequence"/>
</dbReference>
<name>A0ABQ2F642_9MICO</name>
<sequence length="632" mass="69508">MASVRVSGPCWERQLVTSLKMELQWSKRTCDRCGGDRLAKRPCPECGARPRAYEIQPDLDRRRRLVQDFRAGRRSVVPVARPEDVQADFVLACGGVFSALAAASRGGYDASELWDAFERLDQLEANMSIPELRPHLNRGRALLSAIRMLGEGMERFLDALAAEDIDEAQRLEASGQAMIESAVAELEPNRHELLKRSVEEGMSPLEAMGRDHAGMLGVGSLQDLQQRVVRVTGLPGQDFSLHLAIEGLDIAAASLDRERYLRLSEAASTLLEGREEILDDADVLEGVQVALLLTEARQATLLAAIEAEEDDLTLTGLALDLVKTVRERGLRAVLVPLVAAALCDSIERVGDMGSGSLLKRASAHIPELELDGLDRLLRDSAAHEDYHVENGLIVLDQGRVRLTPDELLDRVLEVWEFFTGMARGLFISAARAGMPLPEVDRLPPRVQFELVRYFTGLHGLGHVNFEIQGRVAALSGVGMVHSWPGLVAALSPLISEEVLTLEGRFEDSNGDVIYGCAELEAYRALSSERPEQPGCCAQLLKFLPVFASTRYEDTSPIDAQEWLSVAVHVVCEHVDAVPLIDRLRRGREVLQRATQAGVDTRPIKLLLARMRNVGGTGATPRRLWHVPLRGDA</sequence>
<evidence type="ECO:0000313" key="1">
    <source>
        <dbReference type="EMBL" id="GGK64261.1"/>
    </source>
</evidence>
<dbReference type="EMBL" id="BMLB01000002">
    <property type="protein sequence ID" value="GGK64261.1"/>
    <property type="molecule type" value="Genomic_DNA"/>
</dbReference>
<organism evidence="1 2">
    <name type="scientific">Ornithinimicrobium pekingense</name>
    <dbReference type="NCBI Taxonomy" id="384677"/>
    <lineage>
        <taxon>Bacteria</taxon>
        <taxon>Bacillati</taxon>
        <taxon>Actinomycetota</taxon>
        <taxon>Actinomycetes</taxon>
        <taxon>Micrococcales</taxon>
        <taxon>Ornithinimicrobiaceae</taxon>
        <taxon>Ornithinimicrobium</taxon>
    </lineage>
</organism>
<protein>
    <recommendedName>
        <fullName evidence="3">Zinc ribbon domain-containing protein</fullName>
    </recommendedName>
</protein>
<proteinExistence type="predicted"/>
<evidence type="ECO:0000313" key="2">
    <source>
        <dbReference type="Proteomes" id="UP000662111"/>
    </source>
</evidence>
<reference evidence="2" key="1">
    <citation type="journal article" date="2019" name="Int. J. Syst. Evol. Microbiol.">
        <title>The Global Catalogue of Microorganisms (GCM) 10K type strain sequencing project: providing services to taxonomists for standard genome sequencing and annotation.</title>
        <authorList>
            <consortium name="The Broad Institute Genomics Platform"/>
            <consortium name="The Broad Institute Genome Sequencing Center for Infectious Disease"/>
            <person name="Wu L."/>
            <person name="Ma J."/>
        </authorList>
    </citation>
    <scope>NUCLEOTIDE SEQUENCE [LARGE SCALE GENOMIC DNA]</scope>
    <source>
        <strain evidence="2">CGMCC 1.5362</strain>
    </source>
</reference>